<dbReference type="InterPro" id="IPR001227">
    <property type="entry name" value="Ac_transferase_dom_sf"/>
</dbReference>
<comment type="caution">
    <text evidence="5">The sequence shown here is derived from an EMBL/GenBank/DDBJ whole genome shotgun (WGS) entry which is preliminary data.</text>
</comment>
<dbReference type="Pfam" id="PF02801">
    <property type="entry name" value="Ketoacyl-synt_C"/>
    <property type="match status" value="1"/>
</dbReference>
<dbReference type="InterPro" id="IPR050091">
    <property type="entry name" value="PKS_NRPS_Biosynth_Enz"/>
</dbReference>
<dbReference type="InterPro" id="IPR016036">
    <property type="entry name" value="Malonyl_transacylase_ACP-bd"/>
</dbReference>
<dbReference type="Proteomes" id="UP000579647">
    <property type="component" value="Unassembled WGS sequence"/>
</dbReference>
<dbReference type="InterPro" id="IPR014031">
    <property type="entry name" value="Ketoacyl_synth_C"/>
</dbReference>
<dbReference type="Gene3D" id="3.30.70.3290">
    <property type="match status" value="1"/>
</dbReference>
<organism evidence="5 6">
    <name type="scientific">Nocardiopsis metallicus</name>
    <dbReference type="NCBI Taxonomy" id="179819"/>
    <lineage>
        <taxon>Bacteria</taxon>
        <taxon>Bacillati</taxon>
        <taxon>Actinomycetota</taxon>
        <taxon>Actinomycetes</taxon>
        <taxon>Streptosporangiales</taxon>
        <taxon>Nocardiopsidaceae</taxon>
        <taxon>Nocardiopsis</taxon>
    </lineage>
</organism>
<proteinExistence type="predicted"/>
<dbReference type="InterPro" id="IPR032821">
    <property type="entry name" value="PKS_assoc"/>
</dbReference>
<evidence type="ECO:0000313" key="5">
    <source>
        <dbReference type="EMBL" id="MBB5494775.1"/>
    </source>
</evidence>
<dbReference type="InterPro" id="IPR020841">
    <property type="entry name" value="PKS_Beta-ketoAc_synthase_dom"/>
</dbReference>
<keyword evidence="6" id="KW-1185">Reference proteome</keyword>
<evidence type="ECO:0000256" key="2">
    <source>
        <dbReference type="ARBA" id="ARBA00022553"/>
    </source>
</evidence>
<dbReference type="SUPFAM" id="SSF53901">
    <property type="entry name" value="Thiolase-like"/>
    <property type="match status" value="1"/>
</dbReference>
<dbReference type="AlphaFoldDB" id="A0A840WS70"/>
<dbReference type="SUPFAM" id="SSF55048">
    <property type="entry name" value="Probable ACP-binding domain of malonyl-CoA ACP transacylase"/>
    <property type="match status" value="1"/>
</dbReference>
<evidence type="ECO:0000259" key="4">
    <source>
        <dbReference type="PROSITE" id="PS52004"/>
    </source>
</evidence>
<evidence type="ECO:0000256" key="3">
    <source>
        <dbReference type="ARBA" id="ARBA00022679"/>
    </source>
</evidence>
<dbReference type="PROSITE" id="PS00606">
    <property type="entry name" value="KS3_1"/>
    <property type="match status" value="1"/>
</dbReference>
<dbReference type="Pfam" id="PF00698">
    <property type="entry name" value="Acyl_transf_1"/>
    <property type="match status" value="1"/>
</dbReference>
<dbReference type="PANTHER" id="PTHR43775:SF37">
    <property type="entry name" value="SI:DKEY-61P9.11"/>
    <property type="match status" value="1"/>
</dbReference>
<reference evidence="5 6" key="1">
    <citation type="submission" date="2020-08" db="EMBL/GenBank/DDBJ databases">
        <title>Sequencing the genomes of 1000 actinobacteria strains.</title>
        <authorList>
            <person name="Klenk H.-P."/>
        </authorList>
    </citation>
    <scope>NUCLEOTIDE SEQUENCE [LARGE SCALE GENOMIC DNA]</scope>
    <source>
        <strain evidence="5 6">DSM 44598</strain>
    </source>
</reference>
<accession>A0A840WS70</accession>
<protein>
    <submittedName>
        <fullName evidence="5">Acyl transferase domain-containing protein</fullName>
    </submittedName>
</protein>
<dbReference type="Pfam" id="PF00109">
    <property type="entry name" value="ketoacyl-synt"/>
    <property type="match status" value="1"/>
</dbReference>
<dbReference type="InterPro" id="IPR014043">
    <property type="entry name" value="Acyl_transferase_dom"/>
</dbReference>
<dbReference type="PANTHER" id="PTHR43775">
    <property type="entry name" value="FATTY ACID SYNTHASE"/>
    <property type="match status" value="1"/>
</dbReference>
<dbReference type="SMART" id="SM00827">
    <property type="entry name" value="PKS_AT"/>
    <property type="match status" value="1"/>
</dbReference>
<keyword evidence="2" id="KW-0597">Phosphoprotein</keyword>
<evidence type="ECO:0000313" key="6">
    <source>
        <dbReference type="Proteomes" id="UP000579647"/>
    </source>
</evidence>
<dbReference type="GO" id="GO:0006633">
    <property type="term" value="P:fatty acid biosynthetic process"/>
    <property type="evidence" value="ECO:0007669"/>
    <property type="project" value="InterPro"/>
</dbReference>
<dbReference type="RefSeq" id="WP_184368748.1">
    <property type="nucleotide sequence ID" value="NZ_BAAAKM010000063.1"/>
</dbReference>
<sequence>MSAPRVALLGMGLRLPGSITSPADLEHALEQGGSVVGPVPEQRWKGMCEDLHPDEVPEQPWTLGVVDDLERFDHAFFSISVDEAAQMDPQQKKLLEVVYEAVQDAGICPSSLAGPRTGVYTGAASFDRAAHAFAPGTASSVHAASGASMAVLANRISYHLDAQGPSLNFDSACSASGTALHYALRDLRSGVVDTAIVAGANSLEAAPITAGFHKLGVLAPDGVCAPFDTDAHGYVRSEGMVAVVLRRTENVDPRVHRVYAHLAGSGLSHGGRAPHLVAPRAPHQARAITQALVDAQLTPAQVGVVHAHGTGTKAGDLEETRGLTQGYTDHQPDDSCLLVSSSKAALGHTEGAAALVGVCVMALGLHRHQVWPTVDHTQPLPLLGKKGMRVPTRIEPWPHMDGQPLAGGVSAFGFGGSNAHIIMTCPPPPSDDASRPTQGARRLLPALLPISAHTRPALTHTATRWAQHLPGQDLHTVAAAAMDRRDHHRHRAAVVTFDTATAAQALEHLGRGAPHEALVGPYTPTGLAPEQLAFVYSGHGSHHEHMAVELAAALPEFADALERARQALGAQVGRPVWAPGEALDGFETIQHAGWIVQVALTDTLSELGIRPTAVVGHSAGEVAAAYAAGALDLEQSAHVMAARSRHLATLGEAGGMLAVALEAEQAHTVASDTGLEVAVTNSPQLSVLSGAHAGLERAAAHLAQQQVWCSPIADVIPAHSSLVEPLQPALRADLVGLDPRPAHALFISTACGAPLQGQELTGTYWAEQIRRPVRFTDAITALTRDQATGCVEIGARPVLSGHISDTAPGTAVATATTDPETLMRALAGLYVHGHTPTRPTFPATAPTFLPALAWDHHPSSVAPAAAVPAVPEQMTTQHILALLCGLIARTSGVQVDPSHDATAAWGALGVTSLDLVAITGQLRAAHRRWAHLTHSDLIQARTLARTCDLLVHLETTAPPTLMNGKS</sequence>
<keyword evidence="3 5" id="KW-0808">Transferase</keyword>
<dbReference type="GO" id="GO:0004312">
    <property type="term" value="F:fatty acid synthase activity"/>
    <property type="evidence" value="ECO:0007669"/>
    <property type="project" value="TreeGrafter"/>
</dbReference>
<dbReference type="SUPFAM" id="SSF47336">
    <property type="entry name" value="ACP-like"/>
    <property type="match status" value="1"/>
</dbReference>
<dbReference type="Pfam" id="PF16197">
    <property type="entry name" value="KAsynt_C_assoc"/>
    <property type="match status" value="1"/>
</dbReference>
<dbReference type="InterPro" id="IPR016039">
    <property type="entry name" value="Thiolase-like"/>
</dbReference>
<dbReference type="GO" id="GO:0004315">
    <property type="term" value="F:3-oxoacyl-[acyl-carrier-protein] synthase activity"/>
    <property type="evidence" value="ECO:0007669"/>
    <property type="project" value="InterPro"/>
</dbReference>
<dbReference type="EMBL" id="JACHDO010000001">
    <property type="protein sequence ID" value="MBB5494775.1"/>
    <property type="molecule type" value="Genomic_DNA"/>
</dbReference>
<dbReference type="SUPFAM" id="SSF52151">
    <property type="entry name" value="FabD/lysophospholipase-like"/>
    <property type="match status" value="1"/>
</dbReference>
<evidence type="ECO:0000256" key="1">
    <source>
        <dbReference type="ARBA" id="ARBA00022450"/>
    </source>
</evidence>
<dbReference type="CDD" id="cd00833">
    <property type="entry name" value="PKS"/>
    <property type="match status" value="1"/>
</dbReference>
<name>A0A840WS70_9ACTN</name>
<dbReference type="Gene3D" id="3.40.47.10">
    <property type="match status" value="1"/>
</dbReference>
<dbReference type="InterPro" id="IPR016035">
    <property type="entry name" value="Acyl_Trfase/lysoPLipase"/>
</dbReference>
<dbReference type="InterPro" id="IPR014030">
    <property type="entry name" value="Ketoacyl_synth_N"/>
</dbReference>
<keyword evidence="1" id="KW-0596">Phosphopantetheine</keyword>
<dbReference type="PROSITE" id="PS52004">
    <property type="entry name" value="KS3_2"/>
    <property type="match status" value="1"/>
</dbReference>
<dbReference type="Gene3D" id="3.40.366.10">
    <property type="entry name" value="Malonyl-Coenzyme A Acyl Carrier Protein, domain 2"/>
    <property type="match status" value="1"/>
</dbReference>
<feature type="domain" description="Ketosynthase family 3 (KS3)" evidence="4">
    <location>
        <begin position="3"/>
        <end position="425"/>
    </location>
</feature>
<gene>
    <name evidence="5" type="ORF">HNR07_005912</name>
</gene>
<dbReference type="InterPro" id="IPR018201">
    <property type="entry name" value="Ketoacyl_synth_AS"/>
</dbReference>
<dbReference type="InterPro" id="IPR036736">
    <property type="entry name" value="ACP-like_sf"/>
</dbReference>
<dbReference type="SMART" id="SM00825">
    <property type="entry name" value="PKS_KS"/>
    <property type="match status" value="1"/>
</dbReference>